<evidence type="ECO:0000313" key="9">
    <source>
        <dbReference type="EMBL" id="KAB1654568.1"/>
    </source>
</evidence>
<dbReference type="OrthoDB" id="3673924at2"/>
<evidence type="ECO:0000256" key="4">
    <source>
        <dbReference type="ARBA" id="ARBA00022553"/>
    </source>
</evidence>
<dbReference type="GO" id="GO:0005886">
    <property type="term" value="C:plasma membrane"/>
    <property type="evidence" value="ECO:0007669"/>
    <property type="project" value="UniProtKB-SubCell"/>
</dbReference>
<dbReference type="EC" id="2.7.13.3" evidence="3"/>
<dbReference type="InterPro" id="IPR050428">
    <property type="entry name" value="TCS_sensor_his_kinase"/>
</dbReference>
<dbReference type="PANTHER" id="PTHR45436:SF5">
    <property type="entry name" value="SENSOR HISTIDINE KINASE TRCS"/>
    <property type="match status" value="1"/>
</dbReference>
<dbReference type="RefSeq" id="WP_158041484.1">
    <property type="nucleotide sequence ID" value="NZ_JACCFV010000001.1"/>
</dbReference>
<reference evidence="9 10" key="1">
    <citation type="submission" date="2019-09" db="EMBL/GenBank/DDBJ databases">
        <title>Phylogeny of genus Pseudoclavibacter and closely related genus.</title>
        <authorList>
            <person name="Li Y."/>
        </authorList>
    </citation>
    <scope>NUCLEOTIDE SEQUENCE [LARGE SCALE GENOMIC DNA]</scope>
    <source>
        <strain evidence="9 10">DSM 23821</strain>
    </source>
</reference>
<evidence type="ECO:0000313" key="10">
    <source>
        <dbReference type="Proteomes" id="UP000467240"/>
    </source>
</evidence>
<dbReference type="PANTHER" id="PTHR45436">
    <property type="entry name" value="SENSOR HISTIDINE KINASE YKOH"/>
    <property type="match status" value="1"/>
</dbReference>
<dbReference type="SUPFAM" id="SSF47384">
    <property type="entry name" value="Homodimeric domain of signal transducing histidine kinase"/>
    <property type="match status" value="1"/>
</dbReference>
<dbReference type="Proteomes" id="UP000467240">
    <property type="component" value="Unassembled WGS sequence"/>
</dbReference>
<comment type="caution">
    <text evidence="9">The sequence shown here is derived from an EMBL/GenBank/DDBJ whole genome shotgun (WGS) entry which is preliminary data.</text>
</comment>
<dbReference type="Gene3D" id="1.10.287.130">
    <property type="match status" value="1"/>
</dbReference>
<sequence length="132" mass="13706">MRPSEHRDERGHEHPADDLRRFLEDASHELRTPVATVRGYAELFRRGGTAEPGALATGEATDASEAILEVSDDGPGLSHAVGADPFGRFVRERGDPPGAPAGGAELGLAIVRASPRHTGAVPRSSPPGATAG</sequence>
<dbReference type="InterPro" id="IPR003661">
    <property type="entry name" value="HisK_dim/P_dom"/>
</dbReference>
<proteinExistence type="predicted"/>
<evidence type="ECO:0000259" key="8">
    <source>
        <dbReference type="SMART" id="SM00388"/>
    </source>
</evidence>
<dbReference type="InterPro" id="IPR036890">
    <property type="entry name" value="HATPase_C_sf"/>
</dbReference>
<comment type="subcellular location">
    <subcellularLocation>
        <location evidence="2">Cell membrane</location>
    </subcellularLocation>
</comment>
<dbReference type="EMBL" id="WBJZ01000018">
    <property type="protein sequence ID" value="KAB1654568.1"/>
    <property type="molecule type" value="Genomic_DNA"/>
</dbReference>
<comment type="catalytic activity">
    <reaction evidence="1">
        <text>ATP + protein L-histidine = ADP + protein N-phospho-L-histidine.</text>
        <dbReference type="EC" id="2.7.13.3"/>
    </reaction>
</comment>
<keyword evidence="6 9" id="KW-0418">Kinase</keyword>
<protein>
    <recommendedName>
        <fullName evidence="3">histidine kinase</fullName>
        <ecNumber evidence="3">2.7.13.3</ecNumber>
    </recommendedName>
</protein>
<keyword evidence="5" id="KW-0808">Transferase</keyword>
<organism evidence="9 10">
    <name type="scientific">Pseudoclavibacter chungangensis</name>
    <dbReference type="NCBI Taxonomy" id="587635"/>
    <lineage>
        <taxon>Bacteria</taxon>
        <taxon>Bacillati</taxon>
        <taxon>Actinomycetota</taxon>
        <taxon>Actinomycetes</taxon>
        <taxon>Micrococcales</taxon>
        <taxon>Microbacteriaceae</taxon>
        <taxon>Pseudoclavibacter</taxon>
    </lineage>
</organism>
<dbReference type="CDD" id="cd00082">
    <property type="entry name" value="HisKA"/>
    <property type="match status" value="1"/>
</dbReference>
<dbReference type="AlphaFoldDB" id="A0A7J5BPC0"/>
<evidence type="ECO:0000256" key="6">
    <source>
        <dbReference type="ARBA" id="ARBA00022777"/>
    </source>
</evidence>
<evidence type="ECO:0000256" key="7">
    <source>
        <dbReference type="SAM" id="MobiDB-lite"/>
    </source>
</evidence>
<keyword evidence="4" id="KW-0597">Phosphoprotein</keyword>
<feature type="domain" description="Signal transduction histidine kinase dimerisation/phosphoacceptor" evidence="8">
    <location>
        <begin position="18"/>
        <end position="76"/>
    </location>
</feature>
<dbReference type="InterPro" id="IPR036097">
    <property type="entry name" value="HisK_dim/P_sf"/>
</dbReference>
<gene>
    <name evidence="9" type="ORF">F8O01_13540</name>
</gene>
<accession>A0A7J5BPC0</accession>
<dbReference type="GO" id="GO:0000155">
    <property type="term" value="F:phosphorelay sensor kinase activity"/>
    <property type="evidence" value="ECO:0007669"/>
    <property type="project" value="InterPro"/>
</dbReference>
<dbReference type="SUPFAM" id="SSF55874">
    <property type="entry name" value="ATPase domain of HSP90 chaperone/DNA topoisomerase II/histidine kinase"/>
    <property type="match status" value="1"/>
</dbReference>
<dbReference type="SMART" id="SM00388">
    <property type="entry name" value="HisKA"/>
    <property type="match status" value="1"/>
</dbReference>
<feature type="region of interest" description="Disordered" evidence="7">
    <location>
        <begin position="1"/>
        <end position="20"/>
    </location>
</feature>
<evidence type="ECO:0000256" key="1">
    <source>
        <dbReference type="ARBA" id="ARBA00000085"/>
    </source>
</evidence>
<keyword evidence="10" id="KW-1185">Reference proteome</keyword>
<evidence type="ECO:0000256" key="2">
    <source>
        <dbReference type="ARBA" id="ARBA00004236"/>
    </source>
</evidence>
<dbReference type="Pfam" id="PF00512">
    <property type="entry name" value="HisKA"/>
    <property type="match status" value="1"/>
</dbReference>
<evidence type="ECO:0000256" key="5">
    <source>
        <dbReference type="ARBA" id="ARBA00022679"/>
    </source>
</evidence>
<name>A0A7J5BPC0_9MICO</name>
<feature type="region of interest" description="Disordered" evidence="7">
    <location>
        <begin position="112"/>
        <end position="132"/>
    </location>
</feature>
<evidence type="ECO:0000256" key="3">
    <source>
        <dbReference type="ARBA" id="ARBA00012438"/>
    </source>
</evidence>